<dbReference type="SUPFAM" id="SSF52540">
    <property type="entry name" value="P-loop containing nucleoside triphosphate hydrolases"/>
    <property type="match status" value="1"/>
</dbReference>
<keyword evidence="2" id="KW-1185">Reference proteome</keyword>
<reference evidence="3" key="1">
    <citation type="submission" date="2022-11" db="UniProtKB">
        <authorList>
            <consortium name="WormBaseParasite"/>
        </authorList>
    </citation>
    <scope>IDENTIFICATION</scope>
</reference>
<dbReference type="Pfam" id="PF13521">
    <property type="entry name" value="AAA_28"/>
    <property type="match status" value="1"/>
</dbReference>
<dbReference type="Gene3D" id="2.40.320.10">
    <property type="entry name" value="Hypothetical Protein Pfu-838710-001"/>
    <property type="match status" value="1"/>
</dbReference>
<proteinExistence type="predicted"/>
<evidence type="ECO:0000313" key="3">
    <source>
        <dbReference type="WBParaSite" id="Gr19_v10_g15729.t1"/>
    </source>
</evidence>
<dbReference type="GO" id="GO:0070300">
    <property type="term" value="F:phosphatidic acid binding"/>
    <property type="evidence" value="ECO:0007669"/>
    <property type="project" value="TreeGrafter"/>
</dbReference>
<dbReference type="PANTHER" id="PTHR34932">
    <property type="entry name" value="TRPL TRANSLOCATION DEFECT PROTEIN 14"/>
    <property type="match status" value="1"/>
</dbReference>
<organism evidence="2 3">
    <name type="scientific">Globodera rostochiensis</name>
    <name type="common">Golden nematode worm</name>
    <name type="synonym">Heterodera rostochiensis</name>
    <dbReference type="NCBI Taxonomy" id="31243"/>
    <lineage>
        <taxon>Eukaryota</taxon>
        <taxon>Metazoa</taxon>
        <taxon>Ecdysozoa</taxon>
        <taxon>Nematoda</taxon>
        <taxon>Chromadorea</taxon>
        <taxon>Rhabditida</taxon>
        <taxon>Tylenchina</taxon>
        <taxon>Tylenchomorpha</taxon>
        <taxon>Tylenchoidea</taxon>
        <taxon>Heteroderidae</taxon>
        <taxon>Heteroderinae</taxon>
        <taxon>Globodera</taxon>
    </lineage>
</organism>
<dbReference type="GO" id="GO:0035091">
    <property type="term" value="F:phosphatidylinositol binding"/>
    <property type="evidence" value="ECO:0007669"/>
    <property type="project" value="TreeGrafter"/>
</dbReference>
<feature type="domain" description="NadR/Ttd14 AAA" evidence="1">
    <location>
        <begin position="9"/>
        <end position="185"/>
    </location>
</feature>
<dbReference type="InterPro" id="IPR053227">
    <property type="entry name" value="TRPL-trafficking_regulator"/>
</dbReference>
<dbReference type="SUPFAM" id="SSF55154">
    <property type="entry name" value="CYTH-like phosphatases"/>
    <property type="match status" value="1"/>
</dbReference>
<dbReference type="Gene3D" id="3.40.50.300">
    <property type="entry name" value="P-loop containing nucleotide triphosphate hydrolases"/>
    <property type="match status" value="1"/>
</dbReference>
<name>A0A914HC88_GLORO</name>
<protein>
    <submittedName>
        <fullName evidence="3">NadR/Ttd14 AAA domain-containing protein</fullName>
    </submittedName>
</protein>
<accession>A0A914HC88</accession>
<dbReference type="PANTHER" id="PTHR34932:SF1">
    <property type="entry name" value="TRPL TRANSLOCATION DEFECT PROTEIN 14"/>
    <property type="match status" value="1"/>
</dbReference>
<dbReference type="InterPro" id="IPR027417">
    <property type="entry name" value="P-loop_NTPase"/>
</dbReference>
<dbReference type="WBParaSite" id="Gr19_v10_g15729.t1">
    <property type="protein sequence ID" value="Gr19_v10_g15729.t1"/>
    <property type="gene ID" value="Gr19_v10_g15729"/>
</dbReference>
<dbReference type="GO" id="GO:0005525">
    <property type="term" value="F:GTP binding"/>
    <property type="evidence" value="ECO:0007669"/>
    <property type="project" value="TreeGrafter"/>
</dbReference>
<dbReference type="Proteomes" id="UP000887572">
    <property type="component" value="Unplaced"/>
</dbReference>
<dbReference type="AlphaFoldDB" id="A0A914HC88"/>
<evidence type="ECO:0000259" key="1">
    <source>
        <dbReference type="Pfam" id="PF13521"/>
    </source>
</evidence>
<sequence>MGDKKQIFKIVLTGGPCAGKTTGQARLSSFFESIGWKVYTVPETASILLGPGRIRFQDLNRTQAAQFQIDLLKTLVQIENVFFNQAELSDSEKIMIILDRGAMDGSAYIDVQSWTDVLTSCKLDVHELRERYHQICHLVTAADGAPSFYQLANNQARTEAVDDAIVIDKKTREAWVGHQCLSIVDNSNCRTFDEKMSKLIAVVCERLGIPIADRLAPNSKKRKWLVRKITENESFLRVKREKFSLQHDYLNTTGSSQVRLRSRSQNGKCTYTLTTRTFEDSDGKKLPQPVETRKQLDKREYQRYMGMRDRSRQPIHKERVCFLYGNVYFNLDIYIPPLPPALRDCGKQLMILETYTTRASGDPEPCLPDFFDFEREITDESAYSMYNLARNDCKDAMNGVLCG</sequence>
<dbReference type="InterPro" id="IPR033469">
    <property type="entry name" value="CYTH-like_dom_sf"/>
</dbReference>
<dbReference type="GO" id="GO:0045494">
    <property type="term" value="P:photoreceptor cell maintenance"/>
    <property type="evidence" value="ECO:0007669"/>
    <property type="project" value="TreeGrafter"/>
</dbReference>
<evidence type="ECO:0000313" key="2">
    <source>
        <dbReference type="Proteomes" id="UP000887572"/>
    </source>
</evidence>
<dbReference type="InterPro" id="IPR038727">
    <property type="entry name" value="NadR/Ttd14_AAA_dom"/>
</dbReference>